<dbReference type="Proteomes" id="UP000199473">
    <property type="component" value="Unassembled WGS sequence"/>
</dbReference>
<dbReference type="InterPro" id="IPR003333">
    <property type="entry name" value="CMAS"/>
</dbReference>
<evidence type="ECO:0000313" key="7">
    <source>
        <dbReference type="EMBL" id="SFK27770.1"/>
    </source>
</evidence>
<dbReference type="PANTHER" id="PTHR43667">
    <property type="entry name" value="CYCLOPROPANE-FATTY-ACYL-PHOSPHOLIPID SYNTHASE"/>
    <property type="match status" value="1"/>
</dbReference>
<dbReference type="STRING" id="1123062.SAMN02745775_1011039"/>
<evidence type="ECO:0000256" key="2">
    <source>
        <dbReference type="ARBA" id="ARBA00022603"/>
    </source>
</evidence>
<evidence type="ECO:0000256" key="6">
    <source>
        <dbReference type="PIRSR" id="PIRSR003085-1"/>
    </source>
</evidence>
<sequence length="436" mass="48223">MAETPTDRRAEGIRRLADHIGGMLKADLVLRLWDGSTVKLGPDARDDLAIAIRDPALLTRLVRKPKLGTLIEGFATGAIGIEGGTLLDLAARAEGGRRGLLKKVDKGLAARALLPFLFGSGPAVTDHGWRGPGDAAQYGKGRDDKALMHFHYDLSNAFYALFLDPEMVYTCAYWPTPETTLAEAQFAKLDLVCRKLRLSPGERLLDIGCGWGGMVIHAATHWGVHATGVTLAEEQFAYATEKVKRLGLQDRVTILLKDFRQLDVPPFDKVSSIGMYEAVGLDNREGYFRGVKERLRPRGAYLHHAIARPMKKNEKEFRKKRPEFEALVKYIFPGGELDHLGGTHDAMERNGFEIHDVEGLREHYGRTCRAWTENLHANRDAAIAEVGSAKTDLWLLYLAGCALAFERGTVGIFQTLATRRARGPAGLPATRADLYR</sequence>
<dbReference type="InterPro" id="IPR029063">
    <property type="entry name" value="SAM-dependent_MTases_sf"/>
</dbReference>
<comment type="similarity">
    <text evidence="1">Belongs to the CFA/CMAS family.</text>
</comment>
<keyword evidence="4" id="KW-0949">S-adenosyl-L-methionine</keyword>
<dbReference type="GO" id="GO:0008168">
    <property type="term" value="F:methyltransferase activity"/>
    <property type="evidence" value="ECO:0007669"/>
    <property type="project" value="UniProtKB-KW"/>
</dbReference>
<dbReference type="Gene3D" id="3.40.50.150">
    <property type="entry name" value="Vaccinia Virus protein VP39"/>
    <property type="match status" value="1"/>
</dbReference>
<accession>A0A1I3Y7T3</accession>
<evidence type="ECO:0000313" key="8">
    <source>
        <dbReference type="Proteomes" id="UP000199473"/>
    </source>
</evidence>
<dbReference type="SUPFAM" id="SSF53335">
    <property type="entry name" value="S-adenosyl-L-methionine-dependent methyltransferases"/>
    <property type="match status" value="1"/>
</dbReference>
<dbReference type="GO" id="GO:0032259">
    <property type="term" value="P:methylation"/>
    <property type="evidence" value="ECO:0007669"/>
    <property type="project" value="UniProtKB-KW"/>
</dbReference>
<dbReference type="PANTHER" id="PTHR43667:SF1">
    <property type="entry name" value="CYCLOPROPANE-FATTY-ACYL-PHOSPHOLIPID SYNTHASE"/>
    <property type="match status" value="1"/>
</dbReference>
<feature type="active site" evidence="6">
    <location>
        <position position="401"/>
    </location>
</feature>
<keyword evidence="2" id="KW-0489">Methyltransferase</keyword>
<gene>
    <name evidence="7" type="ORF">SAMN02745775_1011039</name>
</gene>
<proteinExistence type="inferred from homology"/>
<keyword evidence="8" id="KW-1185">Reference proteome</keyword>
<evidence type="ECO:0000256" key="1">
    <source>
        <dbReference type="ARBA" id="ARBA00010815"/>
    </source>
</evidence>
<dbReference type="Pfam" id="PF02353">
    <property type="entry name" value="CMAS"/>
    <property type="match status" value="1"/>
</dbReference>
<keyword evidence="5" id="KW-0443">Lipid metabolism</keyword>
<organism evidence="7 8">
    <name type="scientific">Falsiroseomonas stagni DSM 19981</name>
    <dbReference type="NCBI Taxonomy" id="1123062"/>
    <lineage>
        <taxon>Bacteria</taxon>
        <taxon>Pseudomonadati</taxon>
        <taxon>Pseudomonadota</taxon>
        <taxon>Alphaproteobacteria</taxon>
        <taxon>Acetobacterales</taxon>
        <taxon>Roseomonadaceae</taxon>
        <taxon>Falsiroseomonas</taxon>
    </lineage>
</organism>
<dbReference type="CDD" id="cd02440">
    <property type="entry name" value="AdoMet_MTases"/>
    <property type="match status" value="1"/>
</dbReference>
<dbReference type="InterPro" id="IPR050723">
    <property type="entry name" value="CFA/CMAS"/>
</dbReference>
<evidence type="ECO:0000256" key="4">
    <source>
        <dbReference type="ARBA" id="ARBA00022691"/>
    </source>
</evidence>
<dbReference type="EMBL" id="FOSQ01000001">
    <property type="protein sequence ID" value="SFK27770.1"/>
    <property type="molecule type" value="Genomic_DNA"/>
</dbReference>
<protein>
    <submittedName>
        <fullName evidence="7">Cyclopropane-fatty-acyl-phospholipid synthase</fullName>
    </submittedName>
</protein>
<evidence type="ECO:0000256" key="5">
    <source>
        <dbReference type="ARBA" id="ARBA00023098"/>
    </source>
</evidence>
<dbReference type="GO" id="GO:0008610">
    <property type="term" value="P:lipid biosynthetic process"/>
    <property type="evidence" value="ECO:0007669"/>
    <property type="project" value="InterPro"/>
</dbReference>
<dbReference type="PIRSF" id="PIRSF003085">
    <property type="entry name" value="CMAS"/>
    <property type="match status" value="1"/>
</dbReference>
<dbReference type="AlphaFoldDB" id="A0A1I3Y7T3"/>
<dbReference type="RefSeq" id="WP_217648614.1">
    <property type="nucleotide sequence ID" value="NZ_FOSQ01000001.1"/>
</dbReference>
<name>A0A1I3Y7T3_9PROT</name>
<reference evidence="7 8" key="1">
    <citation type="submission" date="2016-10" db="EMBL/GenBank/DDBJ databases">
        <authorList>
            <person name="de Groot N.N."/>
        </authorList>
    </citation>
    <scope>NUCLEOTIDE SEQUENCE [LARGE SCALE GENOMIC DNA]</scope>
    <source>
        <strain evidence="7 8">DSM 19981</strain>
    </source>
</reference>
<keyword evidence="3" id="KW-0808">Transferase</keyword>
<evidence type="ECO:0000256" key="3">
    <source>
        <dbReference type="ARBA" id="ARBA00022679"/>
    </source>
</evidence>